<dbReference type="Gene3D" id="3.40.390.10">
    <property type="entry name" value="Collagenase (Catalytic Domain)"/>
    <property type="match status" value="1"/>
</dbReference>
<reference evidence="2" key="1">
    <citation type="journal article" date="2020" name="Cell">
        <title>Large-Scale Comparative Analyses of Tick Genomes Elucidate Their Genetic Diversity and Vector Capacities.</title>
        <authorList>
            <consortium name="Tick Genome and Microbiome Consortium (TIGMIC)"/>
            <person name="Jia N."/>
            <person name="Wang J."/>
            <person name="Shi W."/>
            <person name="Du L."/>
            <person name="Sun Y."/>
            <person name="Zhan W."/>
            <person name="Jiang J.F."/>
            <person name="Wang Q."/>
            <person name="Zhang B."/>
            <person name="Ji P."/>
            <person name="Bell-Sakyi L."/>
            <person name="Cui X.M."/>
            <person name="Yuan T.T."/>
            <person name="Jiang B.G."/>
            <person name="Yang W.F."/>
            <person name="Lam T.T."/>
            <person name="Chang Q.C."/>
            <person name="Ding S.J."/>
            <person name="Wang X.J."/>
            <person name="Zhu J.G."/>
            <person name="Ruan X.D."/>
            <person name="Zhao L."/>
            <person name="Wei J.T."/>
            <person name="Ye R.Z."/>
            <person name="Que T.C."/>
            <person name="Du C.H."/>
            <person name="Zhou Y.H."/>
            <person name="Cheng J.X."/>
            <person name="Dai P.F."/>
            <person name="Guo W.B."/>
            <person name="Han X.H."/>
            <person name="Huang E.J."/>
            <person name="Li L.F."/>
            <person name="Wei W."/>
            <person name="Gao Y.C."/>
            <person name="Liu J.Z."/>
            <person name="Shao H.Z."/>
            <person name="Wang X."/>
            <person name="Wang C.C."/>
            <person name="Yang T.C."/>
            <person name="Huo Q.B."/>
            <person name="Li W."/>
            <person name="Chen H.Y."/>
            <person name="Chen S.E."/>
            <person name="Zhou L.G."/>
            <person name="Ni X.B."/>
            <person name="Tian J.H."/>
            <person name="Sheng Y."/>
            <person name="Liu T."/>
            <person name="Pan Y.S."/>
            <person name="Xia L.Y."/>
            <person name="Li J."/>
            <person name="Zhao F."/>
            <person name="Cao W.C."/>
        </authorList>
    </citation>
    <scope>NUCLEOTIDE SEQUENCE</scope>
    <source>
        <strain evidence="2">Rmic-2018</strain>
    </source>
</reference>
<dbReference type="GO" id="GO:0008237">
    <property type="term" value="F:metallopeptidase activity"/>
    <property type="evidence" value="ECO:0007669"/>
    <property type="project" value="InterPro"/>
</dbReference>
<organism evidence="2 3">
    <name type="scientific">Rhipicephalus microplus</name>
    <name type="common">Cattle tick</name>
    <name type="synonym">Boophilus microplus</name>
    <dbReference type="NCBI Taxonomy" id="6941"/>
    <lineage>
        <taxon>Eukaryota</taxon>
        <taxon>Metazoa</taxon>
        <taxon>Ecdysozoa</taxon>
        <taxon>Arthropoda</taxon>
        <taxon>Chelicerata</taxon>
        <taxon>Arachnida</taxon>
        <taxon>Acari</taxon>
        <taxon>Parasitiformes</taxon>
        <taxon>Ixodida</taxon>
        <taxon>Ixodoidea</taxon>
        <taxon>Ixodidae</taxon>
        <taxon>Rhipicephalinae</taxon>
        <taxon>Rhipicephalus</taxon>
        <taxon>Boophilus</taxon>
    </lineage>
</organism>
<dbReference type="Proteomes" id="UP000821866">
    <property type="component" value="Unassembled WGS sequence"/>
</dbReference>
<gene>
    <name evidence="2" type="ORF">HPB51_027995</name>
</gene>
<dbReference type="EMBL" id="JABSTU010004619">
    <property type="protein sequence ID" value="KAH7958023.1"/>
    <property type="molecule type" value="Genomic_DNA"/>
</dbReference>
<dbReference type="InterPro" id="IPR024079">
    <property type="entry name" value="MetalloPept_cat_dom_sf"/>
</dbReference>
<comment type="caution">
    <text evidence="2">The sequence shown here is derived from an EMBL/GenBank/DDBJ whole genome shotgun (WGS) entry which is preliminary data.</text>
</comment>
<accession>A0A9J6CY72</accession>
<evidence type="ECO:0000313" key="2">
    <source>
        <dbReference type="EMBL" id="KAH7958023.1"/>
    </source>
</evidence>
<proteinExistence type="predicted"/>
<feature type="region of interest" description="Disordered" evidence="1">
    <location>
        <begin position="206"/>
        <end position="226"/>
    </location>
</feature>
<name>A0A9J6CY72_RHIMP</name>
<evidence type="ECO:0000256" key="1">
    <source>
        <dbReference type="SAM" id="MobiDB-lite"/>
    </source>
</evidence>
<evidence type="ECO:0000313" key="3">
    <source>
        <dbReference type="Proteomes" id="UP000821866"/>
    </source>
</evidence>
<keyword evidence="3" id="KW-1185">Reference proteome</keyword>
<sequence length="643" mass="72193">MLLSIGFLDVVTLSSFFSRSDGSVRGEGSAIAWKQIEWNLMNVPCERDRQSVENKAARFFRSCRGLVSVVTINVKDHAEVLFSLIPVVRVNAILQLNRSEEHLELISVVSLKYGMSALLSFTSGPNEKLYVVGVRPPLSTYLNDIDSRLVLAKTVGILQLEYAVAAQFSARIVQRLIEIDHDLLLNHGTPTLHKKEALSNTVVPNATYNQTNPEQRTQHQGTVATRRTSFMQSPRNGEAYSAYEEDGSSSFLETKRNSSGSSADEIINTFLPPQKYVVQVGDLGTLRNTLHAIFGDMNTSESAVYVLAYLLLPEDLLMVYANRSDRSVCYKLLRFAFWDVWGFLATRTNLAVSHTRDALFITEAVLTTLKKIAVHWYGNHQSSTSVTQDKIEKLLTLVSSDTGVVYPRWMDGLESMSVRSLYRNIIELGKFRKTQAPDGNVSMTSDGSVKQGQSMKFHIPVEDLAPPSYCKGPLRFLNYATFGIFVALEALKSLGLSFSEAHSLAKTPASINQGVQPVMFCFGAEITLLHWPELEGGSKHEREILLVDVNFWATSFRIALEASELEQARTPREIVEPVMLQTFYARYCSHLCERGEDPFFRHDDARWGNLKCNIAVMNVPQFAPLFQCKRDQVLFKTEFCSVF</sequence>
<reference evidence="2" key="2">
    <citation type="submission" date="2021-09" db="EMBL/GenBank/DDBJ databases">
        <authorList>
            <person name="Jia N."/>
            <person name="Wang J."/>
            <person name="Shi W."/>
            <person name="Du L."/>
            <person name="Sun Y."/>
            <person name="Zhan W."/>
            <person name="Jiang J."/>
            <person name="Wang Q."/>
            <person name="Zhang B."/>
            <person name="Ji P."/>
            <person name="Sakyi L.B."/>
            <person name="Cui X."/>
            <person name="Yuan T."/>
            <person name="Jiang B."/>
            <person name="Yang W."/>
            <person name="Lam T.T.-Y."/>
            <person name="Chang Q."/>
            <person name="Ding S."/>
            <person name="Wang X."/>
            <person name="Zhu J."/>
            <person name="Ruan X."/>
            <person name="Zhao L."/>
            <person name="Wei J."/>
            <person name="Que T."/>
            <person name="Du C."/>
            <person name="Cheng J."/>
            <person name="Dai P."/>
            <person name="Han X."/>
            <person name="Huang E."/>
            <person name="Gao Y."/>
            <person name="Liu J."/>
            <person name="Shao H."/>
            <person name="Ye R."/>
            <person name="Li L."/>
            <person name="Wei W."/>
            <person name="Wang X."/>
            <person name="Wang C."/>
            <person name="Huo Q."/>
            <person name="Li W."/>
            <person name="Guo W."/>
            <person name="Chen H."/>
            <person name="Chen S."/>
            <person name="Zhou L."/>
            <person name="Zhou L."/>
            <person name="Ni X."/>
            <person name="Tian J."/>
            <person name="Zhou Y."/>
            <person name="Sheng Y."/>
            <person name="Liu T."/>
            <person name="Pan Y."/>
            <person name="Xia L."/>
            <person name="Li J."/>
            <person name="Zhao F."/>
            <person name="Cao W."/>
        </authorList>
    </citation>
    <scope>NUCLEOTIDE SEQUENCE</scope>
    <source>
        <strain evidence="2">Rmic-2018</strain>
        <tissue evidence="2">Larvae</tissue>
    </source>
</reference>
<protein>
    <submittedName>
        <fullName evidence="2">Uncharacterized protein</fullName>
    </submittedName>
</protein>
<dbReference type="AlphaFoldDB" id="A0A9J6CY72"/>